<dbReference type="Proteomes" id="UP001152523">
    <property type="component" value="Unassembled WGS sequence"/>
</dbReference>
<feature type="transmembrane region" description="Helical" evidence="7">
    <location>
        <begin position="493"/>
        <end position="512"/>
    </location>
</feature>
<proteinExistence type="inferred from homology"/>
<dbReference type="AlphaFoldDB" id="A0AAV0D5C8"/>
<comment type="caution">
    <text evidence="8">The sequence shown here is derived from an EMBL/GenBank/DDBJ whole genome shotgun (WGS) entry which is preliminary data.</text>
</comment>
<keyword evidence="3 7" id="KW-0812">Transmembrane</keyword>
<feature type="transmembrane region" description="Helical" evidence="7">
    <location>
        <begin position="79"/>
        <end position="99"/>
    </location>
</feature>
<accession>A0AAV0D5C8</accession>
<feature type="transmembrane region" description="Helical" evidence="7">
    <location>
        <begin position="446"/>
        <end position="467"/>
    </location>
</feature>
<feature type="transmembrane region" description="Helical" evidence="7">
    <location>
        <begin position="362"/>
        <end position="382"/>
    </location>
</feature>
<evidence type="ECO:0000256" key="3">
    <source>
        <dbReference type="ARBA" id="ARBA00022692"/>
    </source>
</evidence>
<dbReference type="SUPFAM" id="SSF103473">
    <property type="entry name" value="MFS general substrate transporter"/>
    <property type="match status" value="1"/>
</dbReference>
<evidence type="ECO:0000313" key="8">
    <source>
        <dbReference type="EMBL" id="CAH9092405.1"/>
    </source>
</evidence>
<sequence length="521" mass="57867">MGGGKGLTVPCVLIMGIAGMERFTFKGVAANMVTYLTDVAKMSNSAAAKLVNNWCGVTSMLPLLVAPFADSYFDTCTTILGSAVLYCLGLVILASEAWGSNGNKISSSSLSWPLHLISLGLSGYNPSLQAFAAEQLEEKEDKSLFFHWWYFAICCGSLLGVSVMSYIQDTLGWGIGFAIPAVSMLVSVIIFMSANRFYVHKDSKEVEFPKSLWKVIQVMKDTASRMKNHAGISLPGNKSDAVQLELQEKPLCSQDCEDLEKNAGEKKQNSSLNIHQIARVVIRLSPVWALLLPFAVIFQQPSTFFTKQGMTMKRNIGSDFKIPPAALQSAITVSILLLMPIYDKCFIPLVRVFTQNERGVTVRQRMGIGMFLSVIAMVIAALTESKRLEISRDDNNHNDEKMVHMMSIFWLLPQYILLGISDIFTVVGMQEFFYSEVPQKMRTLGLALYTSVFGFGSFFGSLLITVLEHFTNSGGNQHGWFSDDMKEARLDNYYWFLAGLSSLSLTVFVVFCKFDRVSNLE</sequence>
<feature type="transmembrane region" description="Helical" evidence="7">
    <location>
        <begin position="173"/>
        <end position="194"/>
    </location>
</feature>
<reference evidence="8" key="1">
    <citation type="submission" date="2022-07" db="EMBL/GenBank/DDBJ databases">
        <authorList>
            <person name="Macas J."/>
            <person name="Novak P."/>
            <person name="Neumann P."/>
        </authorList>
    </citation>
    <scope>NUCLEOTIDE SEQUENCE</scope>
</reference>
<dbReference type="Pfam" id="PF00854">
    <property type="entry name" value="PTR2"/>
    <property type="match status" value="1"/>
</dbReference>
<comment type="subcellular location">
    <subcellularLocation>
        <location evidence="1">Membrane</location>
        <topology evidence="1">Multi-pass membrane protein</topology>
    </subcellularLocation>
</comment>
<dbReference type="EMBL" id="CAMAPF010000073">
    <property type="protein sequence ID" value="CAH9092405.1"/>
    <property type="molecule type" value="Genomic_DNA"/>
</dbReference>
<evidence type="ECO:0000313" key="9">
    <source>
        <dbReference type="Proteomes" id="UP001152523"/>
    </source>
</evidence>
<evidence type="ECO:0000256" key="5">
    <source>
        <dbReference type="ARBA" id="ARBA00023136"/>
    </source>
</evidence>
<protein>
    <submittedName>
        <fullName evidence="8">Uncharacterized protein</fullName>
    </submittedName>
</protein>
<dbReference type="Gene3D" id="1.20.1250.20">
    <property type="entry name" value="MFS general substrate transporter like domains"/>
    <property type="match status" value="1"/>
</dbReference>
<comment type="similarity">
    <text evidence="6">Belongs to the major facilitator superfamily. Phosphate:H(+) symporter (TC 2.A.1.9) family.</text>
</comment>
<evidence type="ECO:0000256" key="4">
    <source>
        <dbReference type="ARBA" id="ARBA00022989"/>
    </source>
</evidence>
<dbReference type="InterPro" id="IPR000109">
    <property type="entry name" value="POT_fam"/>
</dbReference>
<dbReference type="GO" id="GO:0022857">
    <property type="term" value="F:transmembrane transporter activity"/>
    <property type="evidence" value="ECO:0007669"/>
    <property type="project" value="InterPro"/>
</dbReference>
<name>A0AAV0D5C8_9ASTE</name>
<keyword evidence="4 7" id="KW-1133">Transmembrane helix</keyword>
<dbReference type="GO" id="GO:0016020">
    <property type="term" value="C:membrane"/>
    <property type="evidence" value="ECO:0007669"/>
    <property type="project" value="UniProtKB-SubCell"/>
</dbReference>
<feature type="transmembrane region" description="Helical" evidence="7">
    <location>
        <begin position="51"/>
        <end position="73"/>
    </location>
</feature>
<organism evidence="8 9">
    <name type="scientific">Cuscuta epithymum</name>
    <dbReference type="NCBI Taxonomy" id="186058"/>
    <lineage>
        <taxon>Eukaryota</taxon>
        <taxon>Viridiplantae</taxon>
        <taxon>Streptophyta</taxon>
        <taxon>Embryophyta</taxon>
        <taxon>Tracheophyta</taxon>
        <taxon>Spermatophyta</taxon>
        <taxon>Magnoliopsida</taxon>
        <taxon>eudicotyledons</taxon>
        <taxon>Gunneridae</taxon>
        <taxon>Pentapetalae</taxon>
        <taxon>asterids</taxon>
        <taxon>lamiids</taxon>
        <taxon>Solanales</taxon>
        <taxon>Convolvulaceae</taxon>
        <taxon>Cuscuteae</taxon>
        <taxon>Cuscuta</taxon>
        <taxon>Cuscuta subgen. Cuscuta</taxon>
    </lineage>
</organism>
<dbReference type="PANTHER" id="PTHR11654">
    <property type="entry name" value="OLIGOPEPTIDE TRANSPORTER-RELATED"/>
    <property type="match status" value="1"/>
</dbReference>
<evidence type="ECO:0000256" key="7">
    <source>
        <dbReference type="SAM" id="Phobius"/>
    </source>
</evidence>
<feature type="transmembrane region" description="Helical" evidence="7">
    <location>
        <begin position="322"/>
        <end position="342"/>
    </location>
</feature>
<evidence type="ECO:0000256" key="1">
    <source>
        <dbReference type="ARBA" id="ARBA00004141"/>
    </source>
</evidence>
<feature type="transmembrane region" description="Helical" evidence="7">
    <location>
        <begin position="280"/>
        <end position="302"/>
    </location>
</feature>
<feature type="transmembrane region" description="Helical" evidence="7">
    <location>
        <begin position="148"/>
        <end position="167"/>
    </location>
</feature>
<gene>
    <name evidence="8" type="ORF">CEPIT_LOCUS12087</name>
</gene>
<comment type="similarity">
    <text evidence="2">Belongs to the major facilitator superfamily. Proton-dependent oligopeptide transporter (POT/PTR) (TC 2.A.17) family.</text>
</comment>
<keyword evidence="9" id="KW-1185">Reference proteome</keyword>
<evidence type="ECO:0000256" key="2">
    <source>
        <dbReference type="ARBA" id="ARBA00005982"/>
    </source>
</evidence>
<evidence type="ECO:0000256" key="6">
    <source>
        <dbReference type="ARBA" id="ARBA00044504"/>
    </source>
</evidence>
<dbReference type="InterPro" id="IPR036259">
    <property type="entry name" value="MFS_trans_sf"/>
</dbReference>
<feature type="transmembrane region" description="Helical" evidence="7">
    <location>
        <begin position="402"/>
        <end position="425"/>
    </location>
</feature>
<keyword evidence="5 7" id="KW-0472">Membrane</keyword>